<dbReference type="GO" id="GO:0003972">
    <property type="term" value="F:RNA ligase (ATP) activity"/>
    <property type="evidence" value="ECO:0007669"/>
    <property type="project" value="InterPro"/>
</dbReference>
<dbReference type="RefSeq" id="XP_042923161.1">
    <property type="nucleotide sequence ID" value="XM_043064593.1"/>
</dbReference>
<evidence type="ECO:0000313" key="3">
    <source>
        <dbReference type="Proteomes" id="UP000006906"/>
    </source>
</evidence>
<dbReference type="GO" id="GO:0006388">
    <property type="term" value="P:tRNA splicing, via endonucleolytic cleavage and ligation"/>
    <property type="evidence" value="ECO:0007669"/>
    <property type="project" value="InterPro"/>
</dbReference>
<dbReference type="InterPro" id="IPR038837">
    <property type="entry name" value="tRNA_ligase_1"/>
</dbReference>
<dbReference type="ExpressionAtlas" id="A0A2K3DLH3">
    <property type="expression patterns" value="baseline"/>
</dbReference>
<dbReference type="EMBL" id="CM008968">
    <property type="protein sequence ID" value="PNW81361.1"/>
    <property type="molecule type" value="Genomic_DNA"/>
</dbReference>
<dbReference type="Proteomes" id="UP000006906">
    <property type="component" value="Chromosome 7"/>
</dbReference>
<organism evidence="2 3">
    <name type="scientific">Chlamydomonas reinhardtii</name>
    <name type="common">Chlamydomonas smithii</name>
    <dbReference type="NCBI Taxonomy" id="3055"/>
    <lineage>
        <taxon>Eukaryota</taxon>
        <taxon>Viridiplantae</taxon>
        <taxon>Chlorophyta</taxon>
        <taxon>core chlorophytes</taxon>
        <taxon>Chlorophyceae</taxon>
        <taxon>CS clade</taxon>
        <taxon>Chlamydomonadales</taxon>
        <taxon>Chlamydomonadaceae</taxon>
        <taxon>Chlamydomonas</taxon>
    </lineage>
</organism>
<sequence length="1396" mass="143739">MAAASALGLGPVSASPPAMSREGEAALLLVQNMVALAKQLRLPVSYKVLERQQQQQQQGEAAPCDAAGQRRVFGVVVHVHGDHAFKKYLQNCSSSDLLLYRGLLLQVETTADMSAVTAARVQQAFLPKFENEGQDAAVADAVVQAASGTAGTGTGTGTGGRPTVVTIKHSGSLVTLSWDGGWAAKNSVANEFTAGGAALLRAHYDRRHLGNPAAAAAELQRLFDVMRERRLSLSFEMVTSSHGHHGQLPAAEYLVATAAHGQDPATSAPAFMGWLPFLELCAEVGLPANDTWLLAGPHMAAAARQALDVLALRGGPTRTALDTLRQLVEEGAQTEPGCLHLPGAYPHDQWQGSRLEGFVVAAGQPLGEQELRRLRAVRDAMASAALQLPAVPPHLRSPYQAARSQALAAEAEAAAEKGEAAEKGAEPLAARVKARLQVAAAGWVPQSAVPYAAAPGEVKSRLEELLGNQAIPSLVDAAQPYLALPGGGRLFGRRALGRLGTARLQALLVAEAEAAAAAAGGAGGERAEALREVAAAVAMAEDRTPDPLLVRAMRALAGGPEAAATLRYKKKMLMWTWPSQQQQQQQQQQHNAASAPATAAAAADAAATAGDGVVGYSLMTFVLRNGLPALRQGAATYAAYVDNLTRRSWGLPAGLAGQVQHFARCWAAWVGARGGAEAVDSSSYLDVAEPFVAEFLRRRGAMAVSGRPQDAFQGVLICVDTPEPLTAALRRALAPTAELAPGRLDAGAWSKALVAGGALLWLPPGSEPPKQMRAFLGAGAAPFTWVVAAAPARSGGGDGSSSPDAKRQKGMAENKLRAVTAALGADGAASRLRQVLLPAAEDDVDGAATARLAAELAAWLGRGSPLPPADPAVAAYFVTIPGAGKSAITKWLEQPEERAALEGAGKVTVKILNSDTMKRTVKGFNPNRYWQEVAAATDACLGDGHVSLAVADKNLVPSPPGNIARALEPLRGLPGVATLALVPVVAGASSASAPAAAHISAAAADLYGGLPDLPFPLELVALCMMRTLQRKGHEGGLDASAPAAATVVAMFAGFYRHKTLSDLTSALRDSGLFTHVAELPIMAGDGAAEAGGGGGRVPLDVLQHVAAGLRDVNERNKPQLPVEWEARARELLLRPDTVAALQGLQRGMPEVRADMQRALEAAIRAAREAAAAGGGDADASGALVPAPSLSSDIADLAVEPAAAAGGGATAAAAAATSAPAVLDEDRVAYFSVAGLDEEALRAAARAVLPEPLHSRLRRGALHVTLWHRNDVSTGGARPELRRALMELLGSPVELEVAAVDVSPEVVAAQVTLLSADEAVTAKAYHHITLLVEKGHTAAEANQLPARLAAGEAGVERRPLPGGPLQLTGVITAVTADESAAAAAGGGTPGGKRPPVM</sequence>
<reference evidence="2 3" key="1">
    <citation type="journal article" date="2007" name="Science">
        <title>The Chlamydomonas genome reveals the evolution of key animal and plant functions.</title>
        <authorList>
            <person name="Merchant S.S."/>
            <person name="Prochnik S.E."/>
            <person name="Vallon O."/>
            <person name="Harris E.H."/>
            <person name="Karpowicz S.J."/>
            <person name="Witman G.B."/>
            <person name="Terry A."/>
            <person name="Salamov A."/>
            <person name="Fritz-Laylin L.K."/>
            <person name="Marechal-Drouard L."/>
            <person name="Marshall W.F."/>
            <person name="Qu L.H."/>
            <person name="Nelson D.R."/>
            <person name="Sanderfoot A.A."/>
            <person name="Spalding M.H."/>
            <person name="Kapitonov V.V."/>
            <person name="Ren Q."/>
            <person name="Ferris P."/>
            <person name="Lindquist E."/>
            <person name="Shapiro H."/>
            <person name="Lucas S.M."/>
            <person name="Grimwood J."/>
            <person name="Schmutz J."/>
            <person name="Cardol P."/>
            <person name="Cerutti H."/>
            <person name="Chanfreau G."/>
            <person name="Chen C.L."/>
            <person name="Cognat V."/>
            <person name="Croft M.T."/>
            <person name="Dent R."/>
            <person name="Dutcher S."/>
            <person name="Fernandez E."/>
            <person name="Fukuzawa H."/>
            <person name="Gonzalez-Ballester D."/>
            <person name="Gonzalez-Halphen D."/>
            <person name="Hallmann A."/>
            <person name="Hanikenne M."/>
            <person name="Hippler M."/>
            <person name="Inwood W."/>
            <person name="Jabbari K."/>
            <person name="Kalanon M."/>
            <person name="Kuras R."/>
            <person name="Lefebvre P.A."/>
            <person name="Lemaire S.D."/>
            <person name="Lobanov A.V."/>
            <person name="Lohr M."/>
            <person name="Manuell A."/>
            <person name="Meier I."/>
            <person name="Mets L."/>
            <person name="Mittag M."/>
            <person name="Mittelmeier T."/>
            <person name="Moroney J.V."/>
            <person name="Moseley J."/>
            <person name="Napoli C."/>
            <person name="Nedelcu A.M."/>
            <person name="Niyogi K."/>
            <person name="Novoselov S.V."/>
            <person name="Paulsen I.T."/>
            <person name="Pazour G."/>
            <person name="Purton S."/>
            <person name="Ral J.P."/>
            <person name="Riano-Pachon D.M."/>
            <person name="Riekhof W."/>
            <person name="Rymarquis L."/>
            <person name="Schroda M."/>
            <person name="Stern D."/>
            <person name="Umen J."/>
            <person name="Willows R."/>
            <person name="Wilson N."/>
            <person name="Zimmer S.L."/>
            <person name="Allmer J."/>
            <person name="Balk J."/>
            <person name="Bisova K."/>
            <person name="Chen C.J."/>
            <person name="Elias M."/>
            <person name="Gendler K."/>
            <person name="Hauser C."/>
            <person name="Lamb M.R."/>
            <person name="Ledford H."/>
            <person name="Long J.C."/>
            <person name="Minagawa J."/>
            <person name="Page M.D."/>
            <person name="Pan J."/>
            <person name="Pootakham W."/>
            <person name="Roje S."/>
            <person name="Rose A."/>
            <person name="Stahlberg E."/>
            <person name="Terauchi A.M."/>
            <person name="Yang P."/>
            <person name="Ball S."/>
            <person name="Bowler C."/>
            <person name="Dieckmann C.L."/>
            <person name="Gladyshev V.N."/>
            <person name="Green P."/>
            <person name="Jorgensen R."/>
            <person name="Mayfield S."/>
            <person name="Mueller-Roeber B."/>
            <person name="Rajamani S."/>
            <person name="Sayre R.T."/>
            <person name="Brokstein P."/>
            <person name="Dubchak I."/>
            <person name="Goodstein D."/>
            <person name="Hornick L."/>
            <person name="Huang Y.W."/>
            <person name="Jhaveri J."/>
            <person name="Luo Y."/>
            <person name="Martinez D."/>
            <person name="Ngau W.C."/>
            <person name="Otillar B."/>
            <person name="Poliakov A."/>
            <person name="Porter A."/>
            <person name="Szajkowski L."/>
            <person name="Werner G."/>
            <person name="Zhou K."/>
            <person name="Grigoriev I.V."/>
            <person name="Rokhsar D.S."/>
            <person name="Grossman A.R."/>
        </authorList>
    </citation>
    <scope>NUCLEOTIDE SEQUENCE [LARGE SCALE GENOMIC DNA]</scope>
    <source>
        <strain evidence="3">CC-503</strain>
    </source>
</reference>
<dbReference type="InParanoid" id="A0A2K3DLH3"/>
<dbReference type="OrthoDB" id="535982at2759"/>
<dbReference type="Gramene" id="PNW81361">
    <property type="protein sequence ID" value="PNW81361"/>
    <property type="gene ID" value="CHLRE_07g352800v5"/>
</dbReference>
<dbReference type="OMA" id="FARCWAA"/>
<evidence type="ECO:0000313" key="2">
    <source>
        <dbReference type="EMBL" id="PNW81361.1"/>
    </source>
</evidence>
<feature type="region of interest" description="Disordered" evidence="1">
    <location>
        <begin position="792"/>
        <end position="812"/>
    </location>
</feature>
<proteinExistence type="predicted"/>
<dbReference type="KEGG" id="cre:CHLRE_07g352800v5"/>
<gene>
    <name evidence="2" type="ORF">CHLRE_07g352800v5</name>
</gene>
<keyword evidence="3" id="KW-1185">Reference proteome</keyword>
<accession>A0A2K3DLH3</accession>
<evidence type="ECO:0008006" key="4">
    <source>
        <dbReference type="Google" id="ProtNLM"/>
    </source>
</evidence>
<protein>
    <recommendedName>
        <fullName evidence="4">tRNA ligase phosphodiesterase domain-containing protein</fullName>
    </recommendedName>
</protein>
<dbReference type="PANTHER" id="PTHR35460:SF1">
    <property type="entry name" value="TRNA LIGASE 1"/>
    <property type="match status" value="1"/>
</dbReference>
<evidence type="ECO:0000256" key="1">
    <source>
        <dbReference type="SAM" id="MobiDB-lite"/>
    </source>
</evidence>
<dbReference type="GeneID" id="5718201"/>
<name>A0A2K3DLH3_CHLRE</name>
<dbReference type="FunCoup" id="A0A2K3DLH3">
    <property type="interactions" value="179"/>
</dbReference>
<dbReference type="PANTHER" id="PTHR35460">
    <property type="entry name" value="TRNA LIGASE 1"/>
    <property type="match status" value="1"/>
</dbReference>